<reference evidence="2" key="2">
    <citation type="submission" date="2020-09" db="EMBL/GenBank/DDBJ databases">
        <authorList>
            <person name="Sun Q."/>
            <person name="Ohkuma M."/>
        </authorList>
    </citation>
    <scope>NUCLEOTIDE SEQUENCE</scope>
    <source>
        <strain evidence="2">JCM 4125</strain>
    </source>
</reference>
<accession>A0A918HQ36</accession>
<dbReference type="Proteomes" id="UP000646776">
    <property type="component" value="Unassembled WGS sequence"/>
</dbReference>
<dbReference type="EMBL" id="BMSA01000043">
    <property type="protein sequence ID" value="GGT93636.1"/>
    <property type="molecule type" value="Genomic_DNA"/>
</dbReference>
<keyword evidence="3" id="KW-1185">Reference proteome</keyword>
<dbReference type="AlphaFoldDB" id="A0A918HQ36"/>
<protein>
    <submittedName>
        <fullName evidence="2">Uncharacterized protein</fullName>
    </submittedName>
</protein>
<gene>
    <name evidence="2" type="ORF">GCM10010226_84350</name>
</gene>
<proteinExistence type="predicted"/>
<organism evidence="2 3">
    <name type="scientific">Streptomyces phaeofaciens</name>
    <dbReference type="NCBI Taxonomy" id="68254"/>
    <lineage>
        <taxon>Bacteria</taxon>
        <taxon>Bacillati</taxon>
        <taxon>Actinomycetota</taxon>
        <taxon>Actinomycetes</taxon>
        <taxon>Kitasatosporales</taxon>
        <taxon>Streptomycetaceae</taxon>
        <taxon>Streptomyces</taxon>
    </lineage>
</organism>
<comment type="caution">
    <text evidence="2">The sequence shown here is derived from an EMBL/GenBank/DDBJ whole genome shotgun (WGS) entry which is preliminary data.</text>
</comment>
<evidence type="ECO:0000256" key="1">
    <source>
        <dbReference type="SAM" id="MobiDB-lite"/>
    </source>
</evidence>
<feature type="compositionally biased region" description="Acidic residues" evidence="1">
    <location>
        <begin position="293"/>
        <end position="305"/>
    </location>
</feature>
<evidence type="ECO:0000313" key="2">
    <source>
        <dbReference type="EMBL" id="GGT93636.1"/>
    </source>
</evidence>
<sequence length="322" mass="34843">MSRTPQTQSDHAGTGGACDLGAIDDLACSATGIKRQAEKTEQQLARLTEFKDRFNSARADYTKARETAGADAEAAARTLKQVYEQLRCRIGAEDKHCLKRAVRQVFAEIRDCAGGWGCCADECDCEFDPSVGDEDTVASLAARIAQYEAQVEREAACFTRLAGEKDALPQRAARINADATQLLADVAGPDAGKNVIRLWAQLLVLRRRLEELYRGFGPVSAYLDCLCKVLLCVLKGSSAIAVLEGAKAKLECMDALRKKACEEKQTDSAAEVMEVYERLCRECPPKGTGDGGSAEEDDEDEEWEEGTGGWPGSKALTVDSGD</sequence>
<feature type="region of interest" description="Disordered" evidence="1">
    <location>
        <begin position="282"/>
        <end position="322"/>
    </location>
</feature>
<name>A0A918HQ36_9ACTN</name>
<dbReference type="RefSeq" id="WP_189717902.1">
    <property type="nucleotide sequence ID" value="NZ_BMSA01000043.1"/>
</dbReference>
<reference evidence="2" key="1">
    <citation type="journal article" date="2014" name="Int. J. Syst. Evol. Microbiol.">
        <title>Complete genome sequence of Corynebacterium casei LMG S-19264T (=DSM 44701T), isolated from a smear-ripened cheese.</title>
        <authorList>
            <consortium name="US DOE Joint Genome Institute (JGI-PGF)"/>
            <person name="Walter F."/>
            <person name="Albersmeier A."/>
            <person name="Kalinowski J."/>
            <person name="Ruckert C."/>
        </authorList>
    </citation>
    <scope>NUCLEOTIDE SEQUENCE</scope>
    <source>
        <strain evidence="2">JCM 4125</strain>
    </source>
</reference>
<evidence type="ECO:0000313" key="3">
    <source>
        <dbReference type="Proteomes" id="UP000646776"/>
    </source>
</evidence>